<proteinExistence type="predicted"/>
<reference evidence="2 3" key="1">
    <citation type="submission" date="2019-07" db="EMBL/GenBank/DDBJ databases">
        <title>Genomic Encyclopedia of Archaeal and Bacterial Type Strains, Phase II (KMG-II): from individual species to whole genera.</title>
        <authorList>
            <person name="Goeker M."/>
        </authorList>
    </citation>
    <scope>NUCLEOTIDE SEQUENCE [LARGE SCALE GENOMIC DNA]</scope>
    <source>
        <strain evidence="2 3">DSM 17527</strain>
    </source>
</reference>
<feature type="transmembrane region" description="Helical" evidence="1">
    <location>
        <begin position="12"/>
        <end position="30"/>
    </location>
</feature>
<evidence type="ECO:0008006" key="4">
    <source>
        <dbReference type="Google" id="ProtNLM"/>
    </source>
</evidence>
<keyword evidence="3" id="KW-1185">Reference proteome</keyword>
<evidence type="ECO:0000313" key="2">
    <source>
        <dbReference type="EMBL" id="TYP70413.1"/>
    </source>
</evidence>
<protein>
    <recommendedName>
        <fullName evidence="4">PH (Pleckstrin Homology) domain-containing protein</fullName>
    </recommendedName>
</protein>
<dbReference type="EMBL" id="VNHU01000012">
    <property type="protein sequence ID" value="TYP70413.1"/>
    <property type="molecule type" value="Genomic_DNA"/>
</dbReference>
<evidence type="ECO:0000256" key="1">
    <source>
        <dbReference type="SAM" id="Phobius"/>
    </source>
</evidence>
<sequence>MKILYKSRLLRNNLVTGVFFTLLGMIGFALHTSNLFSSYLVVMGVIYIIVYAVMKSKGYVSIENGVFTKNTGFFKQINVKDIQKVMMFKDSYRIDSPKKTITLYKSSIHHNSELVLLDFFKQLQLAPNEHVLKKVG</sequence>
<keyword evidence="1" id="KW-0812">Transmembrane</keyword>
<comment type="caution">
    <text evidence="2">The sequence shown here is derived from an EMBL/GenBank/DDBJ whole genome shotgun (WGS) entry which is preliminary data.</text>
</comment>
<keyword evidence="1" id="KW-0472">Membrane</keyword>
<keyword evidence="1" id="KW-1133">Transmembrane helix</keyword>
<name>A0A5S5BXQ2_9FLAO</name>
<dbReference type="RefSeq" id="WP_148783640.1">
    <property type="nucleotide sequence ID" value="NZ_VNHU01000012.1"/>
</dbReference>
<gene>
    <name evidence="2" type="ORF">BD809_1125</name>
</gene>
<dbReference type="Proteomes" id="UP000324376">
    <property type="component" value="Unassembled WGS sequence"/>
</dbReference>
<accession>A0A5S5BXQ2</accession>
<dbReference type="OrthoDB" id="1452529at2"/>
<evidence type="ECO:0000313" key="3">
    <source>
        <dbReference type="Proteomes" id="UP000324376"/>
    </source>
</evidence>
<organism evidence="2 3">
    <name type="scientific">Aquimarina intermedia</name>
    <dbReference type="NCBI Taxonomy" id="350814"/>
    <lineage>
        <taxon>Bacteria</taxon>
        <taxon>Pseudomonadati</taxon>
        <taxon>Bacteroidota</taxon>
        <taxon>Flavobacteriia</taxon>
        <taxon>Flavobacteriales</taxon>
        <taxon>Flavobacteriaceae</taxon>
        <taxon>Aquimarina</taxon>
    </lineage>
</organism>
<feature type="transmembrane region" description="Helical" evidence="1">
    <location>
        <begin position="36"/>
        <end position="54"/>
    </location>
</feature>
<dbReference type="AlphaFoldDB" id="A0A5S5BXQ2"/>